<accession>L0DVY1</accession>
<evidence type="ECO:0000313" key="4">
    <source>
        <dbReference type="Proteomes" id="UP000010809"/>
    </source>
</evidence>
<dbReference type="Pfam" id="PF01609">
    <property type="entry name" value="DDE_Tnp_1"/>
    <property type="match status" value="1"/>
</dbReference>
<keyword evidence="4" id="KW-1185">Reference proteome</keyword>
<protein>
    <submittedName>
        <fullName evidence="3">Transposase IS4 family protein</fullName>
    </submittedName>
</protein>
<proteinExistence type="predicted"/>
<evidence type="ECO:0000313" key="3">
    <source>
        <dbReference type="EMBL" id="AGA33135.1"/>
    </source>
</evidence>
<dbReference type="HOGENOM" id="CLU_1414596_0_0_6"/>
<dbReference type="STRING" id="1255043.TVNIR_1465"/>
<dbReference type="PANTHER" id="PTHR37319">
    <property type="entry name" value="TRANSPOSASE"/>
    <property type="match status" value="1"/>
</dbReference>
<dbReference type="eggNOG" id="COG3385">
    <property type="taxonomic scope" value="Bacteria"/>
</dbReference>
<dbReference type="KEGG" id="tni:TVNIR_1465"/>
<feature type="compositionally biased region" description="Low complexity" evidence="1">
    <location>
        <begin position="169"/>
        <end position="182"/>
    </location>
</feature>
<dbReference type="RefSeq" id="WP_015258270.1">
    <property type="nucleotide sequence ID" value="NC_019902.2"/>
</dbReference>
<organism evidence="3 4">
    <name type="scientific">Thioalkalivibrio nitratireducens (strain DSM 14787 / UNIQEM 213 / ALEN2)</name>
    <dbReference type="NCBI Taxonomy" id="1255043"/>
    <lineage>
        <taxon>Bacteria</taxon>
        <taxon>Pseudomonadati</taxon>
        <taxon>Pseudomonadota</taxon>
        <taxon>Gammaproteobacteria</taxon>
        <taxon>Chromatiales</taxon>
        <taxon>Ectothiorhodospiraceae</taxon>
        <taxon>Thioalkalivibrio</taxon>
    </lineage>
</organism>
<dbReference type="EMBL" id="CP003989">
    <property type="protein sequence ID" value="AGA33135.1"/>
    <property type="molecule type" value="Genomic_DNA"/>
</dbReference>
<sequence>MPSTTAGSPTGGRLFEVARATASRGSVELQVDGQSLRTKTSKRPARLGRAARTAELELRYTPVTLRGTPAGADPPVTLELTVVHALERDPPKGEKPLEWFVLTTLTVTSAEQAAEILRWYRLRWRIEDWHRVLKSGCKIDELGHHSVERLGTRHRDPAGHRLAGDADDPAGPRGPGTAAGAAVLGRRTAGAR</sequence>
<dbReference type="Proteomes" id="UP000010809">
    <property type="component" value="Chromosome"/>
</dbReference>
<reference evidence="3" key="1">
    <citation type="submission" date="2015-12" db="EMBL/GenBank/DDBJ databases">
        <authorList>
            <person name="Tikhonova T.V."/>
            <person name="Pavlov A.R."/>
            <person name="Beletsky A.V."/>
            <person name="Mardanov A.V."/>
            <person name="Sorokin D.Y."/>
            <person name="Ravin N.V."/>
            <person name="Popov V.O."/>
        </authorList>
    </citation>
    <scope>NUCLEOTIDE SEQUENCE</scope>
    <source>
        <strain evidence="3">DSM 14787</strain>
    </source>
</reference>
<dbReference type="GO" id="GO:0003677">
    <property type="term" value="F:DNA binding"/>
    <property type="evidence" value="ECO:0007669"/>
    <property type="project" value="InterPro"/>
</dbReference>
<dbReference type="GO" id="GO:0004803">
    <property type="term" value="F:transposase activity"/>
    <property type="evidence" value="ECO:0007669"/>
    <property type="project" value="InterPro"/>
</dbReference>
<dbReference type="PANTHER" id="PTHR37319:SF1">
    <property type="entry name" value="TRANSPOSASE TN5 DIMERISATION DOMAIN-CONTAINING PROTEIN"/>
    <property type="match status" value="1"/>
</dbReference>
<dbReference type="InterPro" id="IPR012337">
    <property type="entry name" value="RNaseH-like_sf"/>
</dbReference>
<dbReference type="GO" id="GO:0006313">
    <property type="term" value="P:DNA transposition"/>
    <property type="evidence" value="ECO:0007669"/>
    <property type="project" value="InterPro"/>
</dbReference>
<gene>
    <name evidence="3" type="ordered locus">TVNIR_1465</name>
</gene>
<name>L0DVY1_THIND</name>
<dbReference type="PATRIC" id="fig|1255043.3.peg.1484"/>
<feature type="compositionally biased region" description="Basic and acidic residues" evidence="1">
    <location>
        <begin position="152"/>
        <end position="164"/>
    </location>
</feature>
<dbReference type="Gene3D" id="3.90.350.10">
    <property type="entry name" value="Transposase Inhibitor Protein From Tn5, Chain A, domain 1"/>
    <property type="match status" value="1"/>
</dbReference>
<feature type="region of interest" description="Disordered" evidence="1">
    <location>
        <begin position="152"/>
        <end position="192"/>
    </location>
</feature>
<feature type="domain" description="Transposase IS4-like" evidence="2">
    <location>
        <begin position="43"/>
        <end position="149"/>
    </location>
</feature>
<dbReference type="AlphaFoldDB" id="L0DVY1"/>
<dbReference type="InterPro" id="IPR002559">
    <property type="entry name" value="Transposase_11"/>
</dbReference>
<dbReference type="SUPFAM" id="SSF53098">
    <property type="entry name" value="Ribonuclease H-like"/>
    <property type="match status" value="1"/>
</dbReference>
<evidence type="ECO:0000256" key="1">
    <source>
        <dbReference type="SAM" id="MobiDB-lite"/>
    </source>
</evidence>
<evidence type="ECO:0000259" key="2">
    <source>
        <dbReference type="Pfam" id="PF01609"/>
    </source>
</evidence>
<dbReference type="InterPro" id="IPR047768">
    <property type="entry name" value="Tn5p-like"/>
</dbReference>